<feature type="compositionally biased region" description="Polar residues" evidence="1">
    <location>
        <begin position="70"/>
        <end position="81"/>
    </location>
</feature>
<gene>
    <name evidence="3" type="ORF">H4O21_01130</name>
</gene>
<organism evidence="3 4">
    <name type="scientific">Oceanospirillum sediminis</name>
    <dbReference type="NCBI Taxonomy" id="2760088"/>
    <lineage>
        <taxon>Bacteria</taxon>
        <taxon>Pseudomonadati</taxon>
        <taxon>Pseudomonadota</taxon>
        <taxon>Gammaproteobacteria</taxon>
        <taxon>Oceanospirillales</taxon>
        <taxon>Oceanospirillaceae</taxon>
        <taxon>Oceanospirillum</taxon>
    </lineage>
</organism>
<sequence length="95" mass="10880">MITKKQSVITLTISAIVFLAGCASQPRYHAPSAHSHMVPANKAYAPLLYKEHKHSQLPDNHYFYPHTHSHSGMGQRRSQPTRYRVTPIYRPSLRD</sequence>
<name>A0A839IIR5_9GAMM</name>
<dbReference type="AlphaFoldDB" id="A0A839IIR5"/>
<comment type="caution">
    <text evidence="3">The sequence shown here is derived from an EMBL/GenBank/DDBJ whole genome shotgun (WGS) entry which is preliminary data.</text>
</comment>
<reference evidence="3 4" key="1">
    <citation type="submission" date="2020-08" db="EMBL/GenBank/DDBJ databases">
        <title>Oceanospirillum sp. nov. isolated from marine sediment.</title>
        <authorList>
            <person name="Ji X."/>
        </authorList>
    </citation>
    <scope>NUCLEOTIDE SEQUENCE [LARGE SCALE GENOMIC DNA]</scope>
    <source>
        <strain evidence="3 4">D5</strain>
    </source>
</reference>
<proteinExistence type="predicted"/>
<evidence type="ECO:0008006" key="5">
    <source>
        <dbReference type="Google" id="ProtNLM"/>
    </source>
</evidence>
<evidence type="ECO:0000256" key="2">
    <source>
        <dbReference type="SAM" id="SignalP"/>
    </source>
</evidence>
<feature type="signal peptide" evidence="2">
    <location>
        <begin position="1"/>
        <end position="29"/>
    </location>
</feature>
<feature type="chain" id="PRO_5032477689" description="Lipoprotein" evidence="2">
    <location>
        <begin position="30"/>
        <end position="95"/>
    </location>
</feature>
<dbReference type="RefSeq" id="WP_182806995.1">
    <property type="nucleotide sequence ID" value="NZ_JACJFM010000001.1"/>
</dbReference>
<dbReference type="Proteomes" id="UP000565262">
    <property type="component" value="Unassembled WGS sequence"/>
</dbReference>
<keyword evidence="2" id="KW-0732">Signal</keyword>
<evidence type="ECO:0000313" key="4">
    <source>
        <dbReference type="Proteomes" id="UP000565262"/>
    </source>
</evidence>
<dbReference type="EMBL" id="JACJFM010000001">
    <property type="protein sequence ID" value="MBB1485223.1"/>
    <property type="molecule type" value="Genomic_DNA"/>
</dbReference>
<feature type="region of interest" description="Disordered" evidence="1">
    <location>
        <begin position="59"/>
        <end position="95"/>
    </location>
</feature>
<accession>A0A839IIR5</accession>
<dbReference type="PROSITE" id="PS51257">
    <property type="entry name" value="PROKAR_LIPOPROTEIN"/>
    <property type="match status" value="1"/>
</dbReference>
<keyword evidence="4" id="KW-1185">Reference proteome</keyword>
<protein>
    <recommendedName>
        <fullName evidence="5">Lipoprotein</fullName>
    </recommendedName>
</protein>
<evidence type="ECO:0000313" key="3">
    <source>
        <dbReference type="EMBL" id="MBB1485223.1"/>
    </source>
</evidence>
<evidence type="ECO:0000256" key="1">
    <source>
        <dbReference type="SAM" id="MobiDB-lite"/>
    </source>
</evidence>